<gene>
    <name evidence="3" type="ORF">IWQ60_007198</name>
</gene>
<evidence type="ECO:0000256" key="1">
    <source>
        <dbReference type="SAM" id="MobiDB-lite"/>
    </source>
</evidence>
<evidence type="ECO:0000313" key="3">
    <source>
        <dbReference type="EMBL" id="KAJ1919636.1"/>
    </source>
</evidence>
<comment type="caution">
    <text evidence="3">The sequence shown here is derived from an EMBL/GenBank/DDBJ whole genome shotgun (WGS) entry which is preliminary data.</text>
</comment>
<feature type="compositionally biased region" description="Polar residues" evidence="1">
    <location>
        <begin position="29"/>
        <end position="45"/>
    </location>
</feature>
<accession>A0A9W7ZZA7</accession>
<keyword evidence="2" id="KW-0732">Signal</keyword>
<dbReference type="EMBL" id="JANBPT010000467">
    <property type="protein sequence ID" value="KAJ1919636.1"/>
    <property type="molecule type" value="Genomic_DNA"/>
</dbReference>
<protein>
    <submittedName>
        <fullName evidence="3">Uncharacterized protein</fullName>
    </submittedName>
</protein>
<reference evidence="3" key="1">
    <citation type="submission" date="2022-07" db="EMBL/GenBank/DDBJ databases">
        <title>Phylogenomic reconstructions and comparative analyses of Kickxellomycotina fungi.</title>
        <authorList>
            <person name="Reynolds N.K."/>
            <person name="Stajich J.E."/>
            <person name="Barry K."/>
            <person name="Grigoriev I.V."/>
            <person name="Crous P."/>
            <person name="Smith M.E."/>
        </authorList>
    </citation>
    <scope>NUCLEOTIDE SEQUENCE</scope>
    <source>
        <strain evidence="3">RSA 861</strain>
    </source>
</reference>
<sequence>MKSTGLTRLFILSAIGLLALARADGANPSVTVDDSMSMTGEQPSATDMAEPSETASMSPIMSEFTESEAPEPAGTESEEEEPGPTGTETEEEEPEMTGAEPEEILIEGDEGEAPGEAIVWTRIRHQCQPSHYWNGRCHNCIRSHYWDGRCHKCTHAYYRKHGHC</sequence>
<feature type="signal peptide" evidence="2">
    <location>
        <begin position="1"/>
        <end position="25"/>
    </location>
</feature>
<proteinExistence type="predicted"/>
<evidence type="ECO:0000256" key="2">
    <source>
        <dbReference type="SAM" id="SignalP"/>
    </source>
</evidence>
<feature type="chain" id="PRO_5040951861" evidence="2">
    <location>
        <begin position="26"/>
        <end position="164"/>
    </location>
</feature>
<dbReference type="Proteomes" id="UP001150569">
    <property type="component" value="Unassembled WGS sequence"/>
</dbReference>
<feature type="compositionally biased region" description="Acidic residues" evidence="1">
    <location>
        <begin position="76"/>
        <end position="103"/>
    </location>
</feature>
<dbReference type="AlphaFoldDB" id="A0A9W7ZZA7"/>
<evidence type="ECO:0000313" key="4">
    <source>
        <dbReference type="Proteomes" id="UP001150569"/>
    </source>
</evidence>
<name>A0A9W7ZZA7_9FUNG</name>
<feature type="region of interest" description="Disordered" evidence="1">
    <location>
        <begin position="29"/>
        <end position="103"/>
    </location>
</feature>
<organism evidence="3 4">
    <name type="scientific">Tieghemiomyces parasiticus</name>
    <dbReference type="NCBI Taxonomy" id="78921"/>
    <lineage>
        <taxon>Eukaryota</taxon>
        <taxon>Fungi</taxon>
        <taxon>Fungi incertae sedis</taxon>
        <taxon>Zoopagomycota</taxon>
        <taxon>Kickxellomycotina</taxon>
        <taxon>Dimargaritomycetes</taxon>
        <taxon>Dimargaritales</taxon>
        <taxon>Dimargaritaceae</taxon>
        <taxon>Tieghemiomyces</taxon>
    </lineage>
</organism>
<keyword evidence="4" id="KW-1185">Reference proteome</keyword>